<gene>
    <name evidence="2" type="ORF">RF55_13341</name>
</gene>
<reference evidence="2 3" key="1">
    <citation type="submission" date="2015-04" db="EMBL/GenBank/DDBJ databases">
        <title>Lasius niger genome sequencing.</title>
        <authorList>
            <person name="Konorov E.A."/>
            <person name="Nikitin M.A."/>
            <person name="Kirill M.V."/>
            <person name="Chang P."/>
        </authorList>
    </citation>
    <scope>NUCLEOTIDE SEQUENCE [LARGE SCALE GENOMIC DNA]</scope>
    <source>
        <tissue evidence="2">Whole</tissue>
    </source>
</reference>
<sequence length="95" mass="10856">MFGGVLEEKKRGTGEEEVEEEDWSLKRSKKVEGLQECGRRLRREEMEEMIGVMGEKVMRKISDEMGKMRGVTAKGGEMEEGKEDTGDGREAREKD</sequence>
<name>A0A0J7KAS5_LASNI</name>
<proteinExistence type="predicted"/>
<evidence type="ECO:0000256" key="1">
    <source>
        <dbReference type="SAM" id="MobiDB-lite"/>
    </source>
</evidence>
<protein>
    <submittedName>
        <fullName evidence="2">Uncharacterized protein</fullName>
    </submittedName>
</protein>
<feature type="region of interest" description="Disordered" evidence="1">
    <location>
        <begin position="1"/>
        <end position="30"/>
    </location>
</feature>
<comment type="caution">
    <text evidence="2">The sequence shown here is derived from an EMBL/GenBank/DDBJ whole genome shotgun (WGS) entry which is preliminary data.</text>
</comment>
<keyword evidence="3" id="KW-1185">Reference proteome</keyword>
<evidence type="ECO:0000313" key="2">
    <source>
        <dbReference type="EMBL" id="KMQ87387.1"/>
    </source>
</evidence>
<dbReference type="Proteomes" id="UP000036403">
    <property type="component" value="Unassembled WGS sequence"/>
</dbReference>
<feature type="compositionally biased region" description="Basic and acidic residues" evidence="1">
    <location>
        <begin position="76"/>
        <end position="95"/>
    </location>
</feature>
<dbReference type="EMBL" id="LBMM01010558">
    <property type="protein sequence ID" value="KMQ87387.1"/>
    <property type="molecule type" value="Genomic_DNA"/>
</dbReference>
<evidence type="ECO:0000313" key="3">
    <source>
        <dbReference type="Proteomes" id="UP000036403"/>
    </source>
</evidence>
<dbReference type="PaxDb" id="67767-A0A0J7KAS5"/>
<feature type="region of interest" description="Disordered" evidence="1">
    <location>
        <begin position="63"/>
        <end position="95"/>
    </location>
</feature>
<accession>A0A0J7KAS5</accession>
<dbReference type="AlphaFoldDB" id="A0A0J7KAS5"/>
<organism evidence="2 3">
    <name type="scientific">Lasius niger</name>
    <name type="common">Black garden ant</name>
    <dbReference type="NCBI Taxonomy" id="67767"/>
    <lineage>
        <taxon>Eukaryota</taxon>
        <taxon>Metazoa</taxon>
        <taxon>Ecdysozoa</taxon>
        <taxon>Arthropoda</taxon>
        <taxon>Hexapoda</taxon>
        <taxon>Insecta</taxon>
        <taxon>Pterygota</taxon>
        <taxon>Neoptera</taxon>
        <taxon>Endopterygota</taxon>
        <taxon>Hymenoptera</taxon>
        <taxon>Apocrita</taxon>
        <taxon>Aculeata</taxon>
        <taxon>Formicoidea</taxon>
        <taxon>Formicidae</taxon>
        <taxon>Formicinae</taxon>
        <taxon>Lasius</taxon>
        <taxon>Lasius</taxon>
    </lineage>
</organism>
<feature type="compositionally biased region" description="Basic and acidic residues" evidence="1">
    <location>
        <begin position="1"/>
        <end position="14"/>
    </location>
</feature>